<dbReference type="Proteomes" id="UP000281708">
    <property type="component" value="Unassembled WGS sequence"/>
</dbReference>
<protein>
    <submittedName>
        <fullName evidence="1">Uncharacterized protein</fullName>
    </submittedName>
</protein>
<evidence type="ECO:0000313" key="2">
    <source>
        <dbReference type="Proteomes" id="UP000281708"/>
    </source>
</evidence>
<reference evidence="1 2" key="1">
    <citation type="submission" date="2018-10" db="EMBL/GenBank/DDBJ databases">
        <title>Marmoricola sp. 4Q3S-7 whole genome shotgun sequence.</title>
        <authorList>
            <person name="Li F."/>
        </authorList>
    </citation>
    <scope>NUCLEOTIDE SEQUENCE [LARGE SCALE GENOMIC DNA]</scope>
    <source>
        <strain evidence="1 2">4Q3S-7</strain>
    </source>
</reference>
<proteinExistence type="predicted"/>
<dbReference type="AlphaFoldDB" id="A0A3L8NX05"/>
<dbReference type="EMBL" id="RDBE01000010">
    <property type="protein sequence ID" value="RLV47690.1"/>
    <property type="molecule type" value="Genomic_DNA"/>
</dbReference>
<dbReference type="RefSeq" id="WP_121807197.1">
    <property type="nucleotide sequence ID" value="NZ_RDBE01000010.1"/>
</dbReference>
<evidence type="ECO:0000313" key="1">
    <source>
        <dbReference type="EMBL" id="RLV47690.1"/>
    </source>
</evidence>
<organism evidence="1 2">
    <name type="scientific">Nocardioides mangrovicus</name>
    <dbReference type="NCBI Taxonomy" id="2478913"/>
    <lineage>
        <taxon>Bacteria</taxon>
        <taxon>Bacillati</taxon>
        <taxon>Actinomycetota</taxon>
        <taxon>Actinomycetes</taxon>
        <taxon>Propionibacteriales</taxon>
        <taxon>Nocardioidaceae</taxon>
        <taxon>Nocardioides</taxon>
    </lineage>
</organism>
<accession>A0A3L8NX05</accession>
<name>A0A3L8NX05_9ACTN</name>
<comment type="caution">
    <text evidence="1">The sequence shown here is derived from an EMBL/GenBank/DDBJ whole genome shotgun (WGS) entry which is preliminary data.</text>
</comment>
<dbReference type="OrthoDB" id="3790627at2"/>
<sequence>MDDQFDVSLEDDEMLDEVELTANLMVAANRADRPLSQQEIDEVLGVRPELPRQRTVNDRPDTVRH</sequence>
<keyword evidence="2" id="KW-1185">Reference proteome</keyword>
<gene>
    <name evidence="1" type="ORF">D9V37_16175</name>
</gene>